<name>U2S425_9ACTN</name>
<gene>
    <name evidence="3" type="ORF">HMPREF0682_0018</name>
</gene>
<dbReference type="EMBL" id="ACVN02000152">
    <property type="protein sequence ID" value="ERK57527.1"/>
    <property type="molecule type" value="Genomic_DNA"/>
</dbReference>
<evidence type="ECO:0000313" key="4">
    <source>
        <dbReference type="Proteomes" id="UP000017052"/>
    </source>
</evidence>
<keyword evidence="3" id="KW-0347">Helicase</keyword>
<dbReference type="PANTHER" id="PTHR47962:SF5">
    <property type="entry name" value="ATP-DEPENDENT HELICASE LHR-RELATED"/>
    <property type="match status" value="1"/>
</dbReference>
<keyword evidence="3" id="KW-0378">Hydrolase</keyword>
<feature type="region of interest" description="Disordered" evidence="1">
    <location>
        <begin position="72"/>
        <end position="103"/>
    </location>
</feature>
<dbReference type="RefSeq" id="WP_021797327.1">
    <property type="nucleotide sequence ID" value="NZ_ACVN02000152.1"/>
</dbReference>
<sequence>MTPPERTAGDPLAAFGLATRTWFTDVFDSPTPAQAAAWAAIGSGAHVLVVAPTGSGKTLAAFLHGLDRLSREASARRALDDPDTATGPHGPAPHRAGTDTPPG</sequence>
<dbReference type="PANTHER" id="PTHR47962">
    <property type="entry name" value="ATP-DEPENDENT HELICASE LHR-RELATED-RELATED"/>
    <property type="match status" value="1"/>
</dbReference>
<reference evidence="3" key="1">
    <citation type="submission" date="2013-08" db="EMBL/GenBank/DDBJ databases">
        <authorList>
            <person name="Durkin A.S."/>
            <person name="Haft D.R."/>
            <person name="McCorrison J."/>
            <person name="Torralba M."/>
            <person name="Gillis M."/>
            <person name="Haft D.H."/>
            <person name="Methe B."/>
            <person name="Sutton G."/>
            <person name="Nelson K.E."/>
        </authorList>
    </citation>
    <scope>NUCLEOTIDE SEQUENCE [LARGE SCALE GENOMIC DNA]</scope>
    <source>
        <strain evidence="3">F0233</strain>
    </source>
</reference>
<comment type="caution">
    <text evidence="3">The sequence shown here is derived from an EMBL/GenBank/DDBJ whole genome shotgun (WGS) entry which is preliminary data.</text>
</comment>
<dbReference type="Proteomes" id="UP000017052">
    <property type="component" value="Unassembled WGS sequence"/>
</dbReference>
<dbReference type="GO" id="GO:0016887">
    <property type="term" value="F:ATP hydrolysis activity"/>
    <property type="evidence" value="ECO:0007669"/>
    <property type="project" value="TreeGrafter"/>
</dbReference>
<dbReference type="InterPro" id="IPR027417">
    <property type="entry name" value="P-loop_NTPase"/>
</dbReference>
<dbReference type="SUPFAM" id="SSF52540">
    <property type="entry name" value="P-loop containing nucleoside triphosphate hydrolases"/>
    <property type="match status" value="1"/>
</dbReference>
<dbReference type="Gene3D" id="3.40.50.300">
    <property type="entry name" value="P-loop containing nucleotide triphosphate hydrolases"/>
    <property type="match status" value="1"/>
</dbReference>
<evidence type="ECO:0000313" key="3">
    <source>
        <dbReference type="EMBL" id="ERK57527.1"/>
    </source>
</evidence>
<feature type="domain" description="DEAD/DEAH-box helicase" evidence="2">
    <location>
        <begin position="31"/>
        <end position="76"/>
    </location>
</feature>
<feature type="non-terminal residue" evidence="3">
    <location>
        <position position="103"/>
    </location>
</feature>
<dbReference type="InterPro" id="IPR052511">
    <property type="entry name" value="ATP-dep_Helicase"/>
</dbReference>
<dbReference type="Pfam" id="PF00270">
    <property type="entry name" value="DEAD"/>
    <property type="match status" value="1"/>
</dbReference>
<accession>U2S425</accession>
<keyword evidence="3" id="KW-0067">ATP-binding</keyword>
<keyword evidence="3" id="KW-0547">Nucleotide-binding</keyword>
<organism evidence="3 4">
    <name type="scientific">Propionibacterium acidifaciens F0233</name>
    <dbReference type="NCBI Taxonomy" id="553198"/>
    <lineage>
        <taxon>Bacteria</taxon>
        <taxon>Bacillati</taxon>
        <taxon>Actinomycetota</taxon>
        <taxon>Actinomycetes</taxon>
        <taxon>Propionibacteriales</taxon>
        <taxon>Propionibacteriaceae</taxon>
        <taxon>Propionibacterium</taxon>
    </lineage>
</organism>
<protein>
    <submittedName>
        <fullName evidence="3">DEAD/DEAH box helicase domain protein</fullName>
    </submittedName>
</protein>
<dbReference type="GO" id="GO:0004386">
    <property type="term" value="F:helicase activity"/>
    <property type="evidence" value="ECO:0007669"/>
    <property type="project" value="UniProtKB-KW"/>
</dbReference>
<keyword evidence="4" id="KW-1185">Reference proteome</keyword>
<dbReference type="OrthoDB" id="3197455at2"/>
<dbReference type="AlphaFoldDB" id="U2S425"/>
<dbReference type="GO" id="GO:0005524">
    <property type="term" value="F:ATP binding"/>
    <property type="evidence" value="ECO:0007669"/>
    <property type="project" value="InterPro"/>
</dbReference>
<dbReference type="InterPro" id="IPR011545">
    <property type="entry name" value="DEAD/DEAH_box_helicase_dom"/>
</dbReference>
<dbReference type="GO" id="GO:0003677">
    <property type="term" value="F:DNA binding"/>
    <property type="evidence" value="ECO:0007669"/>
    <property type="project" value="TreeGrafter"/>
</dbReference>
<evidence type="ECO:0000259" key="2">
    <source>
        <dbReference type="Pfam" id="PF00270"/>
    </source>
</evidence>
<proteinExistence type="predicted"/>
<evidence type="ECO:0000256" key="1">
    <source>
        <dbReference type="SAM" id="MobiDB-lite"/>
    </source>
</evidence>